<dbReference type="RefSeq" id="WP_369601120.1">
    <property type="nucleotide sequence ID" value="NZ_CP154858.1"/>
</dbReference>
<reference evidence="4" key="1">
    <citation type="submission" date="2024-05" db="EMBL/GenBank/DDBJ databases">
        <title>Genome sequencing of novel strain.</title>
        <authorList>
            <person name="Ganbat D."/>
            <person name="Ganbat S."/>
            <person name="Lee S.-J."/>
        </authorList>
    </citation>
    <scope>NUCLEOTIDE SEQUENCE</scope>
    <source>
        <strain evidence="4">SMD15-11</strain>
    </source>
</reference>
<dbReference type="Pfam" id="PF00990">
    <property type="entry name" value="GGDEF"/>
    <property type="match status" value="1"/>
</dbReference>
<dbReference type="PROSITE" id="PS50883">
    <property type="entry name" value="EAL"/>
    <property type="match status" value="1"/>
</dbReference>
<feature type="domain" description="GGDEF" evidence="3">
    <location>
        <begin position="855"/>
        <end position="990"/>
    </location>
</feature>
<dbReference type="Pfam" id="PF07793">
    <property type="entry name" value="DUF1631"/>
    <property type="match status" value="1"/>
</dbReference>
<accession>A0AB39UVT3</accession>
<dbReference type="SUPFAM" id="SSF141371">
    <property type="entry name" value="PilZ domain-like"/>
    <property type="match status" value="1"/>
</dbReference>
<evidence type="ECO:0000259" key="2">
    <source>
        <dbReference type="PROSITE" id="PS50883"/>
    </source>
</evidence>
<dbReference type="KEGG" id="tcd:AAIA72_15095"/>
<dbReference type="Gene3D" id="3.30.70.270">
    <property type="match status" value="1"/>
</dbReference>
<dbReference type="InterPro" id="IPR009875">
    <property type="entry name" value="PilZ_domain"/>
</dbReference>
<dbReference type="InterPro" id="IPR050706">
    <property type="entry name" value="Cyclic-di-GMP_PDE-like"/>
</dbReference>
<dbReference type="PROSITE" id="PS50887">
    <property type="entry name" value="GGDEF"/>
    <property type="match status" value="1"/>
</dbReference>
<dbReference type="Gene3D" id="2.40.10.220">
    <property type="entry name" value="predicted glycosyltransferase like domains"/>
    <property type="match status" value="1"/>
</dbReference>
<dbReference type="SMART" id="SM00052">
    <property type="entry name" value="EAL"/>
    <property type="match status" value="1"/>
</dbReference>
<dbReference type="PANTHER" id="PTHR33121">
    <property type="entry name" value="CYCLIC DI-GMP PHOSPHODIESTERASE PDEF"/>
    <property type="match status" value="1"/>
</dbReference>
<evidence type="ECO:0000313" key="4">
    <source>
        <dbReference type="EMBL" id="XDT72105.1"/>
    </source>
</evidence>
<evidence type="ECO:0000256" key="1">
    <source>
        <dbReference type="SAM" id="MobiDB-lite"/>
    </source>
</evidence>
<dbReference type="NCBIfam" id="TIGR00254">
    <property type="entry name" value="GGDEF"/>
    <property type="match status" value="1"/>
</dbReference>
<dbReference type="InterPro" id="IPR035919">
    <property type="entry name" value="EAL_sf"/>
</dbReference>
<organism evidence="4">
    <name type="scientific">Thermohahella caldifontis</name>
    <dbReference type="NCBI Taxonomy" id="3142973"/>
    <lineage>
        <taxon>Bacteria</taxon>
        <taxon>Pseudomonadati</taxon>
        <taxon>Pseudomonadota</taxon>
        <taxon>Gammaproteobacteria</taxon>
        <taxon>Oceanospirillales</taxon>
        <taxon>Hahellaceae</taxon>
        <taxon>Thermohahella</taxon>
    </lineage>
</organism>
<dbReference type="CDD" id="cd01948">
    <property type="entry name" value="EAL"/>
    <property type="match status" value="1"/>
</dbReference>
<sequence length="1257" mass="140664">MSRPRTEQRRYPRIPFRHDAILVIAGYTPVAVTLENICEGGALVGGVQSERLSRALETPERVPVSLHVFFDRPGQSEQVVRIRGRCVRVQPSQAGLSLGIAFHEPVTALIEQVKALGGQGMHLSAARREQLERRFHEVTRDFFAALVRGLAEEIKIRLKDRLERAESFQAINALRDTQVVVLEHQTAFSKALLERLRVGLEHLYSGEPEAARAGHLEVVDKAVFEQWLELQMIGSAVANRFREPLFRLHQVLSAVFQTHVDTTNNPLGPRLLCEALQDVYARMPALSVIEDDLPGAFEHVLLEYLPGLYRQLLEDARNAGIRTISEAEQLPVRPQASPARRVSPIPSVGQDGEGPHADSPPGKPRTDETKPGQAAGGRAVQTLLRLVEAVSGEAGTGEDTGDPETEDDLHRLASLLHQAKGALAPEAGDETESVQARLENLAETHPEIGRRIGPVARNLAVIVDRLFGVLAEASSGDGLVNRLRLPLFEMILEDLDFLEDRDHPVRRLLDDIASLTSTDQAGSSVLRRTLEPIVEALAQGRYKDRAFIEEARERVHRLVERQEKAFLRNAERIARTHAGREKLERARKAVRHRLDAMLREQQIPKVVLELLEAGWEQVMVLAVLKEGADSVTCMEHFNTLSQLLDWLLLDETEADALFSRDLELPAVLEMLEREMATTGEPAKVARALRHLKEVFDDAVPVETLWVPQYPLQQEAQGSGTGNVIHVAPERWRKRAHELSVGDWIEIELRPGQMQRMRLVWASESSYKFVFLSQNGLQEVEMPLNDMARQLAEGRARRTDHDSVSLVDRGLYDAIQALYARMASQATHDPLTGCIQRREFEKHLERVLLLTKHAGAESALIVFDIDQFALINSQYGTRTGDALLREIPRILDESLASHAGEMLLGRSGSNEFALLLYPCSREQAMDVAAQVVRSIARMEVVKGQSVHVTTSVGVVAIDSASPDAGTLMAQASNACNVRKREGGNGWQLYVEDDARVVKESVMMRWASRLDRPFDEGDLVLTGQLIRSIRQTDRYSCEVLLQTRDERGQPCSPVTLIEAAERFNRIVQLDRWIVEGVLAWMKRSPSVLETLDHVNVNLSGHSLSDDGFLEWLDRVLAAHPRQAMKLCFEVTETAAVSRIHYTADFMHHVRKKGVRFALDDFGTGLSSYAYLQQLPVDYLKVDGIFVKDIDSDLTHYAMVKSINELGHFMGLETVAEFVETEAIAESLAELGVDWAQGYLYSRPTPLDSLDEALRQARKR</sequence>
<dbReference type="InterPro" id="IPR043128">
    <property type="entry name" value="Rev_trsase/Diguanyl_cyclase"/>
</dbReference>
<dbReference type="GO" id="GO:0071111">
    <property type="term" value="F:cyclic-guanylate-specific phosphodiesterase activity"/>
    <property type="evidence" value="ECO:0007669"/>
    <property type="project" value="InterPro"/>
</dbReference>
<evidence type="ECO:0000259" key="3">
    <source>
        <dbReference type="PROSITE" id="PS50887"/>
    </source>
</evidence>
<proteinExistence type="predicted"/>
<gene>
    <name evidence="4" type="ORF">AAIA72_15095</name>
</gene>
<dbReference type="CDD" id="cd01949">
    <property type="entry name" value="GGDEF"/>
    <property type="match status" value="1"/>
</dbReference>
<feature type="region of interest" description="Disordered" evidence="1">
    <location>
        <begin position="329"/>
        <end position="376"/>
    </location>
</feature>
<dbReference type="Gene3D" id="3.20.20.450">
    <property type="entry name" value="EAL domain"/>
    <property type="match status" value="1"/>
</dbReference>
<dbReference type="Pfam" id="PF07238">
    <property type="entry name" value="PilZ"/>
    <property type="match status" value="1"/>
</dbReference>
<dbReference type="EMBL" id="CP154858">
    <property type="protein sequence ID" value="XDT72105.1"/>
    <property type="molecule type" value="Genomic_DNA"/>
</dbReference>
<name>A0AB39UVT3_9GAMM</name>
<dbReference type="Pfam" id="PF00563">
    <property type="entry name" value="EAL"/>
    <property type="match status" value="1"/>
</dbReference>
<dbReference type="PANTHER" id="PTHR33121:SF23">
    <property type="entry name" value="CYCLIC DI-GMP PHOSPHODIESTERASE PDEB"/>
    <property type="match status" value="1"/>
</dbReference>
<dbReference type="GO" id="GO:0035438">
    <property type="term" value="F:cyclic-di-GMP binding"/>
    <property type="evidence" value="ECO:0007669"/>
    <property type="project" value="InterPro"/>
</dbReference>
<dbReference type="SMART" id="SM00267">
    <property type="entry name" value="GGDEF"/>
    <property type="match status" value="1"/>
</dbReference>
<dbReference type="InterPro" id="IPR029787">
    <property type="entry name" value="Nucleotide_cyclase"/>
</dbReference>
<dbReference type="SUPFAM" id="SSF141868">
    <property type="entry name" value="EAL domain-like"/>
    <property type="match status" value="1"/>
</dbReference>
<dbReference type="InterPro" id="IPR001633">
    <property type="entry name" value="EAL_dom"/>
</dbReference>
<dbReference type="SUPFAM" id="SSF55073">
    <property type="entry name" value="Nucleotide cyclase"/>
    <property type="match status" value="1"/>
</dbReference>
<dbReference type="InterPro" id="IPR012434">
    <property type="entry name" value="DUF1631"/>
</dbReference>
<protein>
    <submittedName>
        <fullName evidence="4">DUF1631 family protein</fullName>
    </submittedName>
</protein>
<dbReference type="InterPro" id="IPR000160">
    <property type="entry name" value="GGDEF_dom"/>
</dbReference>
<dbReference type="AlphaFoldDB" id="A0AB39UVT3"/>
<feature type="domain" description="EAL" evidence="2">
    <location>
        <begin position="1001"/>
        <end position="1255"/>
    </location>
</feature>